<proteinExistence type="predicted"/>
<protein>
    <submittedName>
        <fullName evidence="1">Uncharacterized protein</fullName>
    </submittedName>
</protein>
<evidence type="ECO:0000313" key="2">
    <source>
        <dbReference type="Proteomes" id="UP000827872"/>
    </source>
</evidence>
<gene>
    <name evidence="1" type="ORF">K3G42_021792</name>
</gene>
<organism evidence="1 2">
    <name type="scientific">Sphaerodactylus townsendi</name>
    <dbReference type="NCBI Taxonomy" id="933632"/>
    <lineage>
        <taxon>Eukaryota</taxon>
        <taxon>Metazoa</taxon>
        <taxon>Chordata</taxon>
        <taxon>Craniata</taxon>
        <taxon>Vertebrata</taxon>
        <taxon>Euteleostomi</taxon>
        <taxon>Lepidosauria</taxon>
        <taxon>Squamata</taxon>
        <taxon>Bifurcata</taxon>
        <taxon>Gekkota</taxon>
        <taxon>Sphaerodactylidae</taxon>
        <taxon>Sphaerodactylus</taxon>
    </lineage>
</organism>
<sequence length="132" mass="15181">MFPRTLLITVDRTTLKLYQKSNKLFQLLKYQMYPQLGVQVGMGERDFVSKESCKNIATGAQIFIAHRVGHGFIKSHTTCTELLDEILLMQSWQRRRSSSLTSPPTRIATHSECSTSITLVFFQSVLYYQTLQ</sequence>
<dbReference type="Proteomes" id="UP000827872">
    <property type="component" value="Linkage Group LG03"/>
</dbReference>
<reference evidence="1" key="1">
    <citation type="submission" date="2021-08" db="EMBL/GenBank/DDBJ databases">
        <title>The first chromosome-level gecko genome reveals the dynamic sex chromosomes of Neotropical dwarf geckos (Sphaerodactylidae: Sphaerodactylus).</title>
        <authorList>
            <person name="Pinto B.J."/>
            <person name="Keating S.E."/>
            <person name="Gamble T."/>
        </authorList>
    </citation>
    <scope>NUCLEOTIDE SEQUENCE</scope>
    <source>
        <strain evidence="1">TG3544</strain>
    </source>
</reference>
<accession>A0ACB8EIJ1</accession>
<keyword evidence="2" id="KW-1185">Reference proteome</keyword>
<name>A0ACB8EIJ1_9SAUR</name>
<comment type="caution">
    <text evidence="1">The sequence shown here is derived from an EMBL/GenBank/DDBJ whole genome shotgun (WGS) entry which is preliminary data.</text>
</comment>
<evidence type="ECO:0000313" key="1">
    <source>
        <dbReference type="EMBL" id="KAH7992358.1"/>
    </source>
</evidence>
<dbReference type="EMBL" id="CM037616">
    <property type="protein sequence ID" value="KAH7992358.1"/>
    <property type="molecule type" value="Genomic_DNA"/>
</dbReference>